<protein>
    <submittedName>
        <fullName evidence="2">Uncharacterized protein LOC108661410</fullName>
    </submittedName>
</protein>
<evidence type="ECO:0000313" key="2">
    <source>
        <dbReference type="RefSeq" id="XP_017973511.1"/>
    </source>
</evidence>
<dbReference type="GeneID" id="108661410"/>
<name>A0AB32W6I8_THECC</name>
<proteinExistence type="predicted"/>
<dbReference type="AlphaFoldDB" id="A0AB32W6I8"/>
<reference evidence="1" key="1">
    <citation type="journal article" date="1997" name="Nucleic Acids Res.">
        <title>tRNAscan-SE: a program for improved detection of transfer RNA genes in genomic sequence.</title>
        <authorList>
            <person name="Lowe T.M."/>
            <person name="Eddy S.R."/>
        </authorList>
    </citation>
    <scope>NUCLEOTIDE SEQUENCE [LARGE SCALE GENOMIC DNA]</scope>
    <source>
        <strain evidence="1">r\B97-61/B2</strain>
    </source>
</reference>
<reference evidence="2" key="2">
    <citation type="submission" date="2025-08" db="UniProtKB">
        <authorList>
            <consortium name="RefSeq"/>
        </authorList>
    </citation>
    <scope>IDENTIFICATION</scope>
</reference>
<accession>A0AB32W6I8</accession>
<dbReference type="RefSeq" id="XP_017973511.1">
    <property type="nucleotide sequence ID" value="XM_018118022.1"/>
</dbReference>
<sequence>MVESCRLLCLTSVYVVYVNLPLFFAPDQFSAVTDMFYCSYYLQNIQYNRFKSFAKRCCIMNMENKALQDAVVDCARSTHHDASESCCYCNQHRVAKALTRVLRFVCVDMGICS</sequence>
<dbReference type="Gramene" id="Tc03v2_t016120.1">
    <property type="protein sequence ID" value="Tc03v2_p016120.1"/>
    <property type="gene ID" value="Tc03v2_g016120"/>
</dbReference>
<dbReference type="KEGG" id="tcc:108661410"/>
<gene>
    <name evidence="2" type="primary">LOC108661410</name>
</gene>
<dbReference type="Proteomes" id="UP000694886">
    <property type="component" value="Chromosome 3"/>
</dbReference>
<organism evidence="1 2">
    <name type="scientific">Theobroma cacao</name>
    <name type="common">Cacao</name>
    <name type="synonym">Cocoa</name>
    <dbReference type="NCBI Taxonomy" id="3641"/>
    <lineage>
        <taxon>Eukaryota</taxon>
        <taxon>Viridiplantae</taxon>
        <taxon>Streptophyta</taxon>
        <taxon>Embryophyta</taxon>
        <taxon>Tracheophyta</taxon>
        <taxon>Spermatophyta</taxon>
        <taxon>Magnoliopsida</taxon>
        <taxon>eudicotyledons</taxon>
        <taxon>Gunneridae</taxon>
        <taxon>Pentapetalae</taxon>
        <taxon>rosids</taxon>
        <taxon>malvids</taxon>
        <taxon>Malvales</taxon>
        <taxon>Malvaceae</taxon>
        <taxon>Byttnerioideae</taxon>
        <taxon>Theobroma</taxon>
    </lineage>
</organism>
<evidence type="ECO:0000313" key="1">
    <source>
        <dbReference type="Proteomes" id="UP000694886"/>
    </source>
</evidence>